<dbReference type="Gene3D" id="3.40.50.1820">
    <property type="entry name" value="alpha/beta hydrolase"/>
    <property type="match status" value="1"/>
</dbReference>
<keyword evidence="11" id="KW-1185">Reference proteome</keyword>
<name>A0A8H9G9X6_9MICO</name>
<evidence type="ECO:0000259" key="6">
    <source>
        <dbReference type="Pfam" id="PF00326"/>
    </source>
</evidence>
<dbReference type="Proteomes" id="UP000746584">
    <property type="component" value="Unassembled WGS sequence"/>
</dbReference>
<reference evidence="8" key="1">
    <citation type="journal article" date="2014" name="Int. J. Syst. Evol. Microbiol.">
        <title>Complete genome sequence of Corynebacterium casei LMG S-19264T (=DSM 44701T), isolated from a smear-ripened cheese.</title>
        <authorList>
            <consortium name="US DOE Joint Genome Institute (JGI-PGF)"/>
            <person name="Walter F."/>
            <person name="Albersmeier A."/>
            <person name="Kalinowski J."/>
            <person name="Ruckert C."/>
        </authorList>
    </citation>
    <scope>NUCLEOTIDE SEQUENCE</scope>
    <source>
        <strain evidence="8">JCM 1480</strain>
    </source>
</reference>
<dbReference type="GO" id="GO:0004252">
    <property type="term" value="F:serine-type endopeptidase activity"/>
    <property type="evidence" value="ECO:0007669"/>
    <property type="project" value="UniProtKB-EC"/>
</dbReference>
<evidence type="ECO:0000313" key="8">
    <source>
        <dbReference type="EMBL" id="GGL06307.1"/>
    </source>
</evidence>
<dbReference type="EMBL" id="BMOI01000011">
    <property type="protein sequence ID" value="GGL06307.1"/>
    <property type="molecule type" value="Genomic_DNA"/>
</dbReference>
<organism evidence="8 10">
    <name type="scientific">Curtobacterium luteum</name>
    <dbReference type="NCBI Taxonomy" id="33881"/>
    <lineage>
        <taxon>Bacteria</taxon>
        <taxon>Bacillati</taxon>
        <taxon>Actinomycetota</taxon>
        <taxon>Actinomycetes</taxon>
        <taxon>Micrococcales</taxon>
        <taxon>Microbacteriaceae</taxon>
        <taxon>Curtobacterium</taxon>
    </lineage>
</organism>
<evidence type="ECO:0000256" key="3">
    <source>
        <dbReference type="ARBA" id="ARBA00022801"/>
    </source>
</evidence>
<feature type="domain" description="Peptidase S9 prolyl oligopeptidase catalytic" evidence="6">
    <location>
        <begin position="496"/>
        <end position="709"/>
    </location>
</feature>
<dbReference type="InterPro" id="IPR051543">
    <property type="entry name" value="Serine_Peptidase_S9A"/>
</dbReference>
<dbReference type="Pfam" id="PF02897">
    <property type="entry name" value="Peptidase_S9_N"/>
    <property type="match status" value="1"/>
</dbReference>
<accession>A0A8H9G9X6</accession>
<dbReference type="PANTHER" id="PTHR11757">
    <property type="entry name" value="PROTEASE FAMILY S9A OLIGOPEPTIDASE"/>
    <property type="match status" value="1"/>
</dbReference>
<protein>
    <submittedName>
        <fullName evidence="8">Oligopeptidase B</fullName>
        <ecNumber evidence="9">3.4.21.83</ecNumber>
    </submittedName>
</protein>
<dbReference type="Gene3D" id="2.130.10.120">
    <property type="entry name" value="Prolyl oligopeptidase, N-terminal domain"/>
    <property type="match status" value="1"/>
</dbReference>
<dbReference type="Pfam" id="PF00326">
    <property type="entry name" value="Peptidase_S9"/>
    <property type="match status" value="1"/>
</dbReference>
<dbReference type="InterPro" id="IPR023302">
    <property type="entry name" value="Pept_S9A_N"/>
</dbReference>
<dbReference type="EC" id="3.4.21.83" evidence="9"/>
<feature type="region of interest" description="Disordered" evidence="5">
    <location>
        <begin position="1"/>
        <end position="21"/>
    </location>
</feature>
<proteinExistence type="inferred from homology"/>
<evidence type="ECO:0000256" key="5">
    <source>
        <dbReference type="SAM" id="MobiDB-lite"/>
    </source>
</evidence>
<gene>
    <name evidence="8" type="primary">ptrB</name>
    <name evidence="8" type="ORF">GCM10009769_25720</name>
    <name evidence="9" type="ORF">JOE58_000235</name>
</gene>
<keyword evidence="2" id="KW-0645">Protease</keyword>
<dbReference type="Proteomes" id="UP000648535">
    <property type="component" value="Unassembled WGS sequence"/>
</dbReference>
<dbReference type="InterPro" id="IPR029058">
    <property type="entry name" value="AB_hydrolase_fold"/>
</dbReference>
<dbReference type="InterPro" id="IPR001375">
    <property type="entry name" value="Peptidase_S9_cat"/>
</dbReference>
<dbReference type="AlphaFoldDB" id="A0A8H9G9X6"/>
<evidence type="ECO:0000313" key="9">
    <source>
        <dbReference type="EMBL" id="MBM7800984.1"/>
    </source>
</evidence>
<reference evidence="8" key="2">
    <citation type="submission" date="2020-09" db="EMBL/GenBank/DDBJ databases">
        <authorList>
            <person name="Sun Q."/>
            <person name="Ohkuma M."/>
        </authorList>
    </citation>
    <scope>NUCLEOTIDE SEQUENCE</scope>
    <source>
        <strain evidence="8">JCM 1480</strain>
    </source>
</reference>
<dbReference type="RefSeq" id="WP_175328454.1">
    <property type="nucleotide sequence ID" value="NZ_BMOI01000011.1"/>
</dbReference>
<dbReference type="SUPFAM" id="SSF53474">
    <property type="entry name" value="alpha/beta-Hydrolases"/>
    <property type="match status" value="1"/>
</dbReference>
<keyword evidence="3 9" id="KW-0378">Hydrolase</keyword>
<sequence length="726" mass="79881">MSSEHEQATPPTAAKRPVTRSHHGIDFVDDYEWLRDKESPETLAYLEAENAWTEAQTEHLAPLRDRIFGEVKARVQETDLSVPVRMGDWWYFTRTAEGSQYGVHCRAPISGPDDWTPPAIEASADGGTTLPGEETVLDSNALADGHDFFSLGSYDITDDGTRLVYGTDTAGDERYTLHVRDLTTGQDLADEIPNTGAGATFDPSGRFVFYPTVDDSWRPDRIWRHAVGTPASEDVLVFEEPDDRYWVGVGITRSSQYIVIELGSKITSEALVLDAADPTGEFQVVWPRREGVEYEIEHAIVGGSDRFLVLHNDGAENFELVDVPADDPTSERDRRVVVAHHPERRIESVDAFAGHLALEYRSEALPQVAIIPIEDDGYGDAHEVPFDETLFSAGLGGNPEWEQPTLRIGFTSFVTPSEVSDLDLATGEVTVLKRQPVLGGYDPADYVQERDWATAADGTRVPISLVWRRDAVDPDQPAPLHLYGYGSYEHSIDPGFSVMRLSMLDRGVVFAVAHVRGGGEMGRHWYEDGKTLTKKNTFTDFVAVAAHLIDSGRTTADRLVAEGGSAGGLLMGAVANLAPERFAGILAAVPFVDALTSILDPDLPLTVIEWDEWGDPLHDPEVYRYMSEYSPYENVRDDVQYPKILAVTSINDTRVLYVEPAKWTARRREVGAPVLLKTEMAAGHGGVSGRYASWKERAFELAWLLDVLGLAEVSPAAADAEPVAAG</sequence>
<evidence type="ECO:0000256" key="2">
    <source>
        <dbReference type="ARBA" id="ARBA00022670"/>
    </source>
</evidence>
<comment type="caution">
    <text evidence="8">The sequence shown here is derived from an EMBL/GenBank/DDBJ whole genome shotgun (WGS) entry which is preliminary data.</text>
</comment>
<dbReference type="InterPro" id="IPR002470">
    <property type="entry name" value="Peptidase_S9A"/>
</dbReference>
<evidence type="ECO:0000259" key="7">
    <source>
        <dbReference type="Pfam" id="PF02897"/>
    </source>
</evidence>
<dbReference type="PRINTS" id="PR00862">
    <property type="entry name" value="PROLIGOPTASE"/>
</dbReference>
<dbReference type="SUPFAM" id="SSF50993">
    <property type="entry name" value="Peptidase/esterase 'gauge' domain"/>
    <property type="match status" value="1"/>
</dbReference>
<dbReference type="GO" id="GO:0006508">
    <property type="term" value="P:proteolysis"/>
    <property type="evidence" value="ECO:0007669"/>
    <property type="project" value="UniProtKB-KW"/>
</dbReference>
<evidence type="ECO:0000256" key="1">
    <source>
        <dbReference type="ARBA" id="ARBA00005228"/>
    </source>
</evidence>
<dbReference type="PANTHER" id="PTHR11757:SF19">
    <property type="entry name" value="PROLYL ENDOPEPTIDASE-LIKE"/>
    <property type="match status" value="1"/>
</dbReference>
<dbReference type="EMBL" id="JAFBCG010000001">
    <property type="protein sequence ID" value="MBM7800984.1"/>
    <property type="molecule type" value="Genomic_DNA"/>
</dbReference>
<comment type="similarity">
    <text evidence="1">Belongs to the peptidase S9A family.</text>
</comment>
<evidence type="ECO:0000313" key="11">
    <source>
        <dbReference type="Proteomes" id="UP000746584"/>
    </source>
</evidence>
<evidence type="ECO:0000313" key="10">
    <source>
        <dbReference type="Proteomes" id="UP000648535"/>
    </source>
</evidence>
<keyword evidence="4" id="KW-0720">Serine protease</keyword>
<reference evidence="9 11" key="3">
    <citation type="submission" date="2021-01" db="EMBL/GenBank/DDBJ databases">
        <title>Sequencing the genomes of 1000 actinobacteria strains.</title>
        <authorList>
            <person name="Klenk H.-P."/>
        </authorList>
    </citation>
    <scope>NUCLEOTIDE SEQUENCE [LARGE SCALE GENOMIC DNA]</scope>
    <source>
        <strain evidence="9 11">DSM 20542</strain>
    </source>
</reference>
<feature type="domain" description="Peptidase S9A N-terminal" evidence="7">
    <location>
        <begin position="10"/>
        <end position="434"/>
    </location>
</feature>
<evidence type="ECO:0000256" key="4">
    <source>
        <dbReference type="ARBA" id="ARBA00022825"/>
    </source>
</evidence>